<evidence type="ECO:0000256" key="1">
    <source>
        <dbReference type="SAM" id="MobiDB-lite"/>
    </source>
</evidence>
<comment type="caution">
    <text evidence="2">The sequence shown here is derived from an EMBL/GenBank/DDBJ whole genome shotgun (WGS) entry which is preliminary data.</text>
</comment>
<organism evidence="2 3">
    <name type="scientific">Brevibacillus choshinensis</name>
    <dbReference type="NCBI Taxonomy" id="54911"/>
    <lineage>
        <taxon>Bacteria</taxon>
        <taxon>Bacillati</taxon>
        <taxon>Bacillota</taxon>
        <taxon>Bacilli</taxon>
        <taxon>Bacillales</taxon>
        <taxon>Paenibacillaceae</taxon>
        <taxon>Brevibacillus</taxon>
    </lineage>
</organism>
<name>A0ABR5N2X6_BRECH</name>
<feature type="region of interest" description="Disordered" evidence="1">
    <location>
        <begin position="55"/>
        <end position="74"/>
    </location>
</feature>
<evidence type="ECO:0000313" key="3">
    <source>
        <dbReference type="Proteomes" id="UP000051063"/>
    </source>
</evidence>
<dbReference type="RefSeq" id="WP_055747447.1">
    <property type="nucleotide sequence ID" value="NZ_LJJB01000013.1"/>
</dbReference>
<dbReference type="EMBL" id="LJJB01000013">
    <property type="protein sequence ID" value="KQL44854.1"/>
    <property type="molecule type" value="Genomic_DNA"/>
</dbReference>
<reference evidence="2 3" key="1">
    <citation type="submission" date="2015-09" db="EMBL/GenBank/DDBJ databases">
        <title>Genome sequencing project for genomic taxonomy and phylogenomics of Bacillus-like bacteria.</title>
        <authorList>
            <person name="Liu B."/>
            <person name="Wang J."/>
            <person name="Zhu Y."/>
            <person name="Liu G."/>
            <person name="Chen Q."/>
            <person name="Chen Z."/>
            <person name="Lan J."/>
            <person name="Che J."/>
            <person name="Ge C."/>
            <person name="Shi H."/>
            <person name="Pan Z."/>
            <person name="Liu X."/>
        </authorList>
    </citation>
    <scope>NUCLEOTIDE SEQUENCE [LARGE SCALE GENOMIC DNA]</scope>
    <source>
        <strain evidence="2 3">DSM 8552</strain>
    </source>
</reference>
<gene>
    <name evidence="2" type="ORF">AN963_26285</name>
</gene>
<accession>A0ABR5N2X6</accession>
<evidence type="ECO:0000313" key="2">
    <source>
        <dbReference type="EMBL" id="KQL44854.1"/>
    </source>
</evidence>
<dbReference type="Proteomes" id="UP000051063">
    <property type="component" value="Unassembled WGS sequence"/>
</dbReference>
<protein>
    <recommendedName>
        <fullName evidence="4">Cytosolic protein</fullName>
    </recommendedName>
</protein>
<keyword evidence="3" id="KW-1185">Reference proteome</keyword>
<proteinExistence type="predicted"/>
<sequence length="74" mass="8467">MYIGRELSELTMLPLDHWEINELMYHHHIFSQLAAYLSTEGASLHVKVIRELESRGPVGGDKGSWDHSSTPIYD</sequence>
<evidence type="ECO:0008006" key="4">
    <source>
        <dbReference type="Google" id="ProtNLM"/>
    </source>
</evidence>